<dbReference type="InterPro" id="IPR036291">
    <property type="entry name" value="NAD(P)-bd_dom_sf"/>
</dbReference>
<protein>
    <submittedName>
        <fullName evidence="6">Alcohol dehydrogenase catalytic domain-containing protein</fullName>
    </submittedName>
</protein>
<name>A0A6A7K7P3_9FIRM</name>
<dbReference type="RefSeq" id="WP_152802806.1">
    <property type="nucleotide sequence ID" value="NZ_WHNX01000007.1"/>
</dbReference>
<dbReference type="PROSITE" id="PS00059">
    <property type="entry name" value="ADH_ZINC"/>
    <property type="match status" value="1"/>
</dbReference>
<reference evidence="6 7" key="1">
    <citation type="submission" date="2019-10" db="EMBL/GenBank/DDBJ databases">
        <title>Alkalibaculum tamaniensis sp.nov., a new alkaliphilic acetogen, isolated on methoxylated aromatics from a mud volcano.</title>
        <authorList>
            <person name="Khomyakova M.A."/>
            <person name="Merkel A.Y."/>
            <person name="Bonch-Osmolovskaya E.A."/>
            <person name="Slobodkin A.I."/>
        </authorList>
    </citation>
    <scope>NUCLEOTIDE SEQUENCE [LARGE SCALE GENOMIC DNA]</scope>
    <source>
        <strain evidence="6 7">M08DMB</strain>
    </source>
</reference>
<evidence type="ECO:0000259" key="5">
    <source>
        <dbReference type="SMART" id="SM00829"/>
    </source>
</evidence>
<comment type="cofactor">
    <cofactor evidence="4">
        <name>Zn(2+)</name>
        <dbReference type="ChEBI" id="CHEBI:29105"/>
    </cofactor>
</comment>
<gene>
    <name evidence="6" type="ORF">GC105_06180</name>
</gene>
<evidence type="ECO:0000313" key="7">
    <source>
        <dbReference type="Proteomes" id="UP000440004"/>
    </source>
</evidence>
<dbReference type="Gene3D" id="3.40.50.720">
    <property type="entry name" value="NAD(P)-binding Rossmann-like Domain"/>
    <property type="match status" value="1"/>
</dbReference>
<dbReference type="PANTHER" id="PTHR43401:SF2">
    <property type="entry name" value="L-THREONINE 3-DEHYDROGENASE"/>
    <property type="match status" value="1"/>
</dbReference>
<dbReference type="EMBL" id="WHNX01000007">
    <property type="protein sequence ID" value="MPW25371.1"/>
    <property type="molecule type" value="Genomic_DNA"/>
</dbReference>
<dbReference type="InterPro" id="IPR020843">
    <property type="entry name" value="ER"/>
</dbReference>
<dbReference type="InterPro" id="IPR013149">
    <property type="entry name" value="ADH-like_C"/>
</dbReference>
<dbReference type="InterPro" id="IPR002328">
    <property type="entry name" value="ADH_Zn_CS"/>
</dbReference>
<comment type="caution">
    <text evidence="6">The sequence shown here is derived from an EMBL/GenBank/DDBJ whole genome shotgun (WGS) entry which is preliminary data.</text>
</comment>
<dbReference type="CDD" id="cd08236">
    <property type="entry name" value="sugar_DH"/>
    <property type="match status" value="1"/>
</dbReference>
<keyword evidence="2 4" id="KW-0862">Zinc</keyword>
<comment type="similarity">
    <text evidence="4">Belongs to the zinc-containing alcohol dehydrogenase family.</text>
</comment>
<sequence>MNDKKMLASILYGPGDIRCEETCIPEIGSTDVLIKVAYAAICGSDLPRSQNENGARRYPLILGHEFSGNIAEIGKDVTKVKIGDKVAVAPLIPDPKSEYSKAGEYGLSDNYNIIGTGSNGAFAQYVKVPEEHVVLVPDSLDLETAAGIEAAAIAFHGLRRSEIEVGDTVAVLGCGSIGQLTIQCAKIFGASKIIAVDIFDDKLKLAKELGADVTINSKSENLMEKILEETELGVHVVLETAGSSITQEQALMITRKHGKIVYIGISHNELSLSEKTVERILRAELTIKGSWNSYTAPYPGRDWEATMNFMKTGHIVFKPMISHRIQLSEIGQYLKDMYNHNIEFNKVIVEVNRQK</sequence>
<dbReference type="Pfam" id="PF00107">
    <property type="entry name" value="ADH_zinc_N"/>
    <property type="match status" value="1"/>
</dbReference>
<dbReference type="PANTHER" id="PTHR43401">
    <property type="entry name" value="L-THREONINE 3-DEHYDROGENASE"/>
    <property type="match status" value="1"/>
</dbReference>
<dbReference type="Gene3D" id="3.90.180.10">
    <property type="entry name" value="Medium-chain alcohol dehydrogenases, catalytic domain"/>
    <property type="match status" value="1"/>
</dbReference>
<dbReference type="SMART" id="SM00829">
    <property type="entry name" value="PKS_ER"/>
    <property type="match status" value="1"/>
</dbReference>
<keyword evidence="7" id="KW-1185">Reference proteome</keyword>
<proteinExistence type="inferred from homology"/>
<accession>A0A6A7K7P3</accession>
<dbReference type="InterPro" id="IPR013154">
    <property type="entry name" value="ADH-like_N"/>
</dbReference>
<organism evidence="6 7">
    <name type="scientific">Alkalibaculum sporogenes</name>
    <dbReference type="NCBI Taxonomy" id="2655001"/>
    <lineage>
        <taxon>Bacteria</taxon>
        <taxon>Bacillati</taxon>
        <taxon>Bacillota</taxon>
        <taxon>Clostridia</taxon>
        <taxon>Eubacteriales</taxon>
        <taxon>Eubacteriaceae</taxon>
        <taxon>Alkalibaculum</taxon>
    </lineage>
</organism>
<evidence type="ECO:0000256" key="1">
    <source>
        <dbReference type="ARBA" id="ARBA00022723"/>
    </source>
</evidence>
<evidence type="ECO:0000256" key="2">
    <source>
        <dbReference type="ARBA" id="ARBA00022833"/>
    </source>
</evidence>
<evidence type="ECO:0000313" key="6">
    <source>
        <dbReference type="EMBL" id="MPW25371.1"/>
    </source>
</evidence>
<feature type="domain" description="Enoyl reductase (ER)" evidence="5">
    <location>
        <begin position="13"/>
        <end position="317"/>
    </location>
</feature>
<dbReference type="InterPro" id="IPR011032">
    <property type="entry name" value="GroES-like_sf"/>
</dbReference>
<dbReference type="SUPFAM" id="SSF51735">
    <property type="entry name" value="NAD(P)-binding Rossmann-fold domains"/>
    <property type="match status" value="1"/>
</dbReference>
<keyword evidence="3" id="KW-0560">Oxidoreductase</keyword>
<dbReference type="Proteomes" id="UP000440004">
    <property type="component" value="Unassembled WGS sequence"/>
</dbReference>
<dbReference type="GO" id="GO:0008270">
    <property type="term" value="F:zinc ion binding"/>
    <property type="evidence" value="ECO:0007669"/>
    <property type="project" value="InterPro"/>
</dbReference>
<dbReference type="SUPFAM" id="SSF50129">
    <property type="entry name" value="GroES-like"/>
    <property type="match status" value="1"/>
</dbReference>
<dbReference type="AlphaFoldDB" id="A0A6A7K7P3"/>
<evidence type="ECO:0000256" key="3">
    <source>
        <dbReference type="ARBA" id="ARBA00023002"/>
    </source>
</evidence>
<dbReference type="InterPro" id="IPR050129">
    <property type="entry name" value="Zn_alcohol_dh"/>
</dbReference>
<evidence type="ECO:0000256" key="4">
    <source>
        <dbReference type="RuleBase" id="RU361277"/>
    </source>
</evidence>
<dbReference type="GO" id="GO:0016491">
    <property type="term" value="F:oxidoreductase activity"/>
    <property type="evidence" value="ECO:0007669"/>
    <property type="project" value="UniProtKB-KW"/>
</dbReference>
<dbReference type="Pfam" id="PF08240">
    <property type="entry name" value="ADH_N"/>
    <property type="match status" value="1"/>
</dbReference>
<keyword evidence="1 4" id="KW-0479">Metal-binding</keyword>